<dbReference type="Proteomes" id="UP000839631">
    <property type="component" value="Unassembled WGS sequence"/>
</dbReference>
<dbReference type="PANTHER" id="PTHR36838">
    <property type="entry name" value="AUXIN EFFLUX CARRIER FAMILY PROTEIN"/>
    <property type="match status" value="1"/>
</dbReference>
<dbReference type="Proteomes" id="UP000839708">
    <property type="component" value="Unassembled WGS sequence"/>
</dbReference>
<evidence type="ECO:0000313" key="6">
    <source>
        <dbReference type="EMBL" id="ECW2471487.1"/>
    </source>
</evidence>
<sequence length="290" mass="32488">MIVLLPFFYLFIGLLLGKTSWDIRSSASWFLTKIIIPVVITFNISTQFSNMGSIIFITAIVMLSMLMLGKYIINDPVMLLCFTYLNIGWLGLPVASSLFGNDAALIVIAAYVGSSVVGNSFGAGILASNKINLIKLLQTPPVLALFTGIFLIPFRQQVTHWLYDIYEVAKFLMSFLGMGVLGLWLSKTNFNFRDLRQEIIFFIKRAVVIFFIITLLLYIARLFNQTLITNNPETLYLFCFLPPAANIIVLETHYMGTGRSARTISCGTCISIIAITIYSVVIFGFRNISF</sequence>
<dbReference type="EMBL" id="AAKVUB010000062">
    <property type="protein sequence ID" value="ECW2471487.1"/>
    <property type="molecule type" value="Genomic_DNA"/>
</dbReference>
<feature type="transmembrane region" description="Helical" evidence="2">
    <location>
        <begin position="165"/>
        <end position="185"/>
    </location>
</feature>
<evidence type="ECO:0000256" key="1">
    <source>
        <dbReference type="ARBA" id="ARBA00022448"/>
    </source>
</evidence>
<dbReference type="PANTHER" id="PTHR36838:SF3">
    <property type="entry name" value="TRANSPORTER AUXIN EFFLUX CARRIER EC FAMILY"/>
    <property type="match status" value="1"/>
</dbReference>
<dbReference type="EMBL" id="AAHPHN010000079">
    <property type="protein sequence ID" value="EBY8645020.1"/>
    <property type="molecule type" value="Genomic_DNA"/>
</dbReference>
<feature type="transmembrane region" description="Helical" evidence="2">
    <location>
        <begin position="133"/>
        <end position="153"/>
    </location>
</feature>
<accession>A0A3Z6QTM1</accession>
<evidence type="ECO:0000256" key="2">
    <source>
        <dbReference type="SAM" id="Phobius"/>
    </source>
</evidence>
<comment type="caution">
    <text evidence="3">The sequence shown here is derived from an EMBL/GenBank/DDBJ whole genome shotgun (WGS) entry which is preliminary data.</text>
</comment>
<keyword evidence="1" id="KW-0813">Transport</keyword>
<dbReference type="EMBL" id="AAGTQF010000109">
    <property type="protein sequence ID" value="EBR8574792.1"/>
    <property type="molecule type" value="Genomic_DNA"/>
</dbReference>
<proteinExistence type="predicted"/>
<protein>
    <submittedName>
        <fullName evidence="3">Permease</fullName>
    </submittedName>
</protein>
<feature type="transmembrane region" description="Helical" evidence="2">
    <location>
        <begin position="53"/>
        <end position="73"/>
    </location>
</feature>
<dbReference type="AlphaFoldDB" id="A0A3Z6QTM1"/>
<keyword evidence="2" id="KW-1133">Transmembrane helix</keyword>
<keyword evidence="2" id="KW-0812">Transmembrane</keyword>
<evidence type="ECO:0000313" key="4">
    <source>
        <dbReference type="EMBL" id="EBR8574792.1"/>
    </source>
</evidence>
<name>A0A3Z6QTM1_SALEB</name>
<evidence type="ECO:0000313" key="3">
    <source>
        <dbReference type="EMBL" id="EAC0790344.1"/>
    </source>
</evidence>
<evidence type="ECO:0000313" key="5">
    <source>
        <dbReference type="EMBL" id="EBY8645020.1"/>
    </source>
</evidence>
<keyword evidence="2" id="KW-0472">Membrane</keyword>
<dbReference type="Proteomes" id="UP000839733">
    <property type="component" value="Unassembled WGS sequence"/>
</dbReference>
<feature type="transmembrane region" description="Helical" evidence="2">
    <location>
        <begin position="103"/>
        <end position="126"/>
    </location>
</feature>
<gene>
    <name evidence="3" type="ORF">D6K54_27175</name>
    <name evidence="5" type="ORF">D6S17_26480</name>
    <name evidence="4" type="ORF">DOV67_25235</name>
    <name evidence="6" type="ORF">EZX71_26815</name>
</gene>
<reference evidence="3" key="1">
    <citation type="submission" date="2018-09" db="EMBL/GenBank/DDBJ databases">
        <authorList>
            <person name="Ashton P.M."/>
            <person name="Dallman T."/>
            <person name="Nair S."/>
            <person name="De Pinna E."/>
            <person name="Peters T."/>
            <person name="Grant K."/>
        </authorList>
    </citation>
    <scope>NUCLEOTIDE SEQUENCE [LARGE SCALE GENOMIC DNA]</scope>
    <source>
        <strain evidence="5">140692</strain>
        <strain evidence="6">367309</strain>
        <strain evidence="3">412099</strain>
        <strain evidence="4">498895</strain>
    </source>
</reference>
<dbReference type="EMBL" id="AAAGSE010000077">
    <property type="protein sequence ID" value="EAC0790344.1"/>
    <property type="molecule type" value="Genomic_DNA"/>
</dbReference>
<feature type="transmembrane region" description="Helical" evidence="2">
    <location>
        <begin position="206"/>
        <end position="223"/>
    </location>
</feature>
<feature type="transmembrane region" description="Helical" evidence="2">
    <location>
        <begin position="264"/>
        <end position="285"/>
    </location>
</feature>
<organism evidence="3">
    <name type="scientific">Salmonella enterica subsp. enterica serovar Java</name>
    <dbReference type="NCBI Taxonomy" id="224729"/>
    <lineage>
        <taxon>Bacteria</taxon>
        <taxon>Pseudomonadati</taxon>
        <taxon>Pseudomonadota</taxon>
        <taxon>Gammaproteobacteria</taxon>
        <taxon>Enterobacterales</taxon>
        <taxon>Enterobacteriaceae</taxon>
        <taxon>Salmonella</taxon>
    </lineage>
</organism>
<feature type="transmembrane region" description="Helical" evidence="2">
    <location>
        <begin position="235"/>
        <end position="252"/>
    </location>
</feature>